<dbReference type="KEGG" id="bhf:C3V43_00075"/>
<dbReference type="AlphaFoldDB" id="A0A2R3MMX7"/>
<name>A0A2R3MMX7_9BACE</name>
<comment type="caution">
    <text evidence="1">The sequence shown here is derived from an EMBL/GenBank/DDBJ whole genome shotgun (WGS) entry which is preliminary data.</text>
</comment>
<proteinExistence type="predicted"/>
<reference evidence="1 2" key="1">
    <citation type="submission" date="2019-03" db="EMBL/GenBank/DDBJ databases">
        <title>Genomic Encyclopedia of Type Strains, Phase IV (KMG-IV): sequencing the most valuable type-strain genomes for metagenomic binning, comparative biology and taxonomic classification.</title>
        <authorList>
            <person name="Goeker M."/>
        </authorList>
    </citation>
    <scope>NUCLEOTIDE SEQUENCE [LARGE SCALE GENOMIC DNA]</scope>
    <source>
        <strain evidence="1 2">DSM 23917</strain>
    </source>
</reference>
<dbReference type="Proteomes" id="UP000295600">
    <property type="component" value="Unassembled WGS sequence"/>
</dbReference>
<protein>
    <submittedName>
        <fullName evidence="1">Uncharacterized protein</fullName>
    </submittedName>
</protein>
<dbReference type="GeneID" id="94546865"/>
<dbReference type="PROSITE" id="PS51257">
    <property type="entry name" value="PROKAR_LIPOPROTEIN"/>
    <property type="match status" value="1"/>
</dbReference>
<sequence length="175" mass="19093">MKTATIKLFAMLAALAIFSGCDKVKGLADVEFQSEVAINIPVRLNNDTSGEDQLEVKLSDAEELKEYMDYLEKIKVTSLVVSVPAYNGNNAVYDLELKVDGSTVYKGNDVDVPEMKQKGTTINVADQSTLDRIGNNLLKNKKIVVRGRAETKSGAVTASFTVRCTIKMEITANPL</sequence>
<evidence type="ECO:0000313" key="2">
    <source>
        <dbReference type="Proteomes" id="UP000295600"/>
    </source>
</evidence>
<organism evidence="1 2">
    <name type="scientific">Prevotella heparinolytica</name>
    <dbReference type="NCBI Taxonomy" id="28113"/>
    <lineage>
        <taxon>Bacteria</taxon>
        <taxon>Pseudomonadati</taxon>
        <taxon>Bacteroidota</taxon>
        <taxon>Bacteroidia</taxon>
        <taxon>Bacteroidales</taxon>
        <taxon>Bacteroidaceae</taxon>
        <taxon>Bacteroides</taxon>
    </lineage>
</organism>
<evidence type="ECO:0000313" key="1">
    <source>
        <dbReference type="EMBL" id="TCO88346.1"/>
    </source>
</evidence>
<dbReference type="RefSeq" id="WP_106068070.1">
    <property type="nucleotide sequence ID" value="NZ_CP027234.1"/>
</dbReference>
<dbReference type="EMBL" id="SLXB01000026">
    <property type="protein sequence ID" value="TCO88346.1"/>
    <property type="molecule type" value="Genomic_DNA"/>
</dbReference>
<accession>A0A2R3MMX7</accession>
<gene>
    <name evidence="1" type="ORF">EV202_1266</name>
</gene>